<proteinExistence type="predicted"/>
<evidence type="ECO:0000313" key="2">
    <source>
        <dbReference type="EMBL" id="KAK4034435.1"/>
    </source>
</evidence>
<evidence type="ECO:0000256" key="1">
    <source>
        <dbReference type="SAM" id="MobiDB-lite"/>
    </source>
</evidence>
<dbReference type="EMBL" id="MU854480">
    <property type="protein sequence ID" value="KAK4034435.1"/>
    <property type="molecule type" value="Genomic_DNA"/>
</dbReference>
<feature type="compositionally biased region" description="Basic and acidic residues" evidence="1">
    <location>
        <begin position="318"/>
        <end position="336"/>
    </location>
</feature>
<accession>A0AAN6P9Z4</accession>
<gene>
    <name evidence="2" type="ORF">C8A01DRAFT_39104</name>
</gene>
<evidence type="ECO:0000313" key="3">
    <source>
        <dbReference type="Proteomes" id="UP001303115"/>
    </source>
</evidence>
<comment type="caution">
    <text evidence="2">The sequence shown here is derived from an EMBL/GenBank/DDBJ whole genome shotgun (WGS) entry which is preliminary data.</text>
</comment>
<name>A0AAN6P9Z4_9PEZI</name>
<keyword evidence="3" id="KW-1185">Reference proteome</keyword>
<sequence length="371" mass="41592">MEDKIENNPEHFRFAAHPTTCVSMSKDLANFVSRIPLEEKQLAIRQWMWCCRLNLGEPCITADTTEASLGLRDDGAFLIPRLDARYIIWSTPDITNEHRTENHGALANFIGGTDILVGIQATMNAMECTYLDDNTHTSPAAFTAPHDQRVNLLGGRGACWKDVAINDDGIHLPWKLTRVKERGRWRELDDERAEWAKACKDRPEDLVDQFKELIDASTFLGQVRDAMKIAYDRVQAGADIATILLKGAVIKVDHTIADRSKLDERNIREFGVAFEVVEHRCDWRHEDFGHDDEGDAVIKGVGPGTEGRAPTSPVVVRPKQEGQGEGAAYRKDRGHETGQSGHPHADGNTGYNLNPFEHDDEISPYLLDMDK</sequence>
<dbReference type="AlphaFoldDB" id="A0AAN6P9Z4"/>
<protein>
    <submittedName>
        <fullName evidence="2">Uncharacterized protein</fullName>
    </submittedName>
</protein>
<organism evidence="2 3">
    <name type="scientific">Parachaetomium inaequale</name>
    <dbReference type="NCBI Taxonomy" id="2588326"/>
    <lineage>
        <taxon>Eukaryota</taxon>
        <taxon>Fungi</taxon>
        <taxon>Dikarya</taxon>
        <taxon>Ascomycota</taxon>
        <taxon>Pezizomycotina</taxon>
        <taxon>Sordariomycetes</taxon>
        <taxon>Sordariomycetidae</taxon>
        <taxon>Sordariales</taxon>
        <taxon>Chaetomiaceae</taxon>
        <taxon>Parachaetomium</taxon>
    </lineage>
</organism>
<reference evidence="3" key="1">
    <citation type="journal article" date="2023" name="Mol. Phylogenet. Evol.">
        <title>Genome-scale phylogeny and comparative genomics of the fungal order Sordariales.</title>
        <authorList>
            <person name="Hensen N."/>
            <person name="Bonometti L."/>
            <person name="Westerberg I."/>
            <person name="Brannstrom I.O."/>
            <person name="Guillou S."/>
            <person name="Cros-Aarteil S."/>
            <person name="Calhoun S."/>
            <person name="Haridas S."/>
            <person name="Kuo A."/>
            <person name="Mondo S."/>
            <person name="Pangilinan J."/>
            <person name="Riley R."/>
            <person name="LaButti K."/>
            <person name="Andreopoulos B."/>
            <person name="Lipzen A."/>
            <person name="Chen C."/>
            <person name="Yan M."/>
            <person name="Daum C."/>
            <person name="Ng V."/>
            <person name="Clum A."/>
            <person name="Steindorff A."/>
            <person name="Ohm R.A."/>
            <person name="Martin F."/>
            <person name="Silar P."/>
            <person name="Natvig D.O."/>
            <person name="Lalanne C."/>
            <person name="Gautier V."/>
            <person name="Ament-Velasquez S.L."/>
            <person name="Kruys A."/>
            <person name="Hutchinson M.I."/>
            <person name="Powell A.J."/>
            <person name="Barry K."/>
            <person name="Miller A.N."/>
            <person name="Grigoriev I.V."/>
            <person name="Debuchy R."/>
            <person name="Gladieux P."/>
            <person name="Hiltunen Thoren M."/>
            <person name="Johannesson H."/>
        </authorList>
    </citation>
    <scope>NUCLEOTIDE SEQUENCE [LARGE SCALE GENOMIC DNA]</scope>
    <source>
        <strain evidence="3">CBS 284.82</strain>
    </source>
</reference>
<feature type="region of interest" description="Disordered" evidence="1">
    <location>
        <begin position="293"/>
        <end position="371"/>
    </location>
</feature>
<dbReference type="Proteomes" id="UP001303115">
    <property type="component" value="Unassembled WGS sequence"/>
</dbReference>